<comment type="caution">
    <text evidence="9">The sequence shown here is derived from an EMBL/GenBank/DDBJ whole genome shotgun (WGS) entry which is preliminary data.</text>
</comment>
<feature type="binding site" evidence="7">
    <location>
        <position position="149"/>
    </location>
    <ligand>
        <name>Mg(2+)</name>
        <dbReference type="ChEBI" id="CHEBI:18420"/>
    </ligand>
</feature>
<dbReference type="PANTHER" id="PTHR22926:SF3">
    <property type="entry name" value="UNDECAPRENYL-PHOSPHATE ALPHA-N-ACETYLGLUCOSAMINYL 1-PHOSPHATE TRANSFERASE"/>
    <property type="match status" value="1"/>
</dbReference>
<keyword evidence="7" id="KW-0479">Metal-binding</keyword>
<evidence type="ECO:0000256" key="1">
    <source>
        <dbReference type="ARBA" id="ARBA00004651"/>
    </source>
</evidence>
<feature type="transmembrane region" description="Helical" evidence="8">
    <location>
        <begin position="122"/>
        <end position="145"/>
    </location>
</feature>
<protein>
    <submittedName>
        <fullName evidence="9">UDP-N-acetylmuramyl pentapeptide phosphotransferase/UDP-N-acetylglucosamine-1-phosphate transferase</fullName>
    </submittedName>
</protein>
<dbReference type="InterPro" id="IPR018480">
    <property type="entry name" value="PNAcMuramoyl-5peptid_Trfase_CS"/>
</dbReference>
<evidence type="ECO:0000313" key="10">
    <source>
        <dbReference type="Proteomes" id="UP000544222"/>
    </source>
</evidence>
<evidence type="ECO:0000256" key="6">
    <source>
        <dbReference type="ARBA" id="ARBA00023136"/>
    </source>
</evidence>
<feature type="transmembrane region" description="Helical" evidence="8">
    <location>
        <begin position="157"/>
        <end position="175"/>
    </location>
</feature>
<dbReference type="InterPro" id="IPR000715">
    <property type="entry name" value="Glycosyl_transferase_4"/>
</dbReference>
<dbReference type="GO" id="GO:0044038">
    <property type="term" value="P:cell wall macromolecule biosynthetic process"/>
    <property type="evidence" value="ECO:0007669"/>
    <property type="project" value="TreeGrafter"/>
</dbReference>
<dbReference type="RefSeq" id="WP_183413662.1">
    <property type="nucleotide sequence ID" value="NZ_JACHYB010000002.1"/>
</dbReference>
<dbReference type="AlphaFoldDB" id="A0A7W5DRN0"/>
<dbReference type="EMBL" id="JACHYB010000002">
    <property type="protein sequence ID" value="MBB3187844.1"/>
    <property type="molecule type" value="Genomic_DNA"/>
</dbReference>
<feature type="transmembrane region" description="Helical" evidence="8">
    <location>
        <begin position="241"/>
        <end position="263"/>
    </location>
</feature>
<feature type="transmembrane region" description="Helical" evidence="8">
    <location>
        <begin position="317"/>
        <end position="338"/>
    </location>
</feature>
<dbReference type="Pfam" id="PF00953">
    <property type="entry name" value="Glycos_transf_4"/>
    <property type="match status" value="1"/>
</dbReference>
<accession>A0A7W5DRN0</accession>
<feature type="transmembrane region" description="Helical" evidence="8">
    <location>
        <begin position="98"/>
        <end position="116"/>
    </location>
</feature>
<comment type="cofactor">
    <cofactor evidence="7">
        <name>Mg(2+)</name>
        <dbReference type="ChEBI" id="CHEBI:18420"/>
    </cofactor>
</comment>
<feature type="binding site" evidence="7">
    <location>
        <position position="211"/>
    </location>
    <ligand>
        <name>Mg(2+)</name>
        <dbReference type="ChEBI" id="CHEBI:18420"/>
    </ligand>
</feature>
<evidence type="ECO:0000313" key="9">
    <source>
        <dbReference type="EMBL" id="MBB3187844.1"/>
    </source>
</evidence>
<dbReference type="GO" id="GO:0071555">
    <property type="term" value="P:cell wall organization"/>
    <property type="evidence" value="ECO:0007669"/>
    <property type="project" value="TreeGrafter"/>
</dbReference>
<dbReference type="GO" id="GO:0046872">
    <property type="term" value="F:metal ion binding"/>
    <property type="evidence" value="ECO:0007669"/>
    <property type="project" value="UniProtKB-KW"/>
</dbReference>
<feature type="transmembrane region" description="Helical" evidence="8">
    <location>
        <begin position="70"/>
        <end position="86"/>
    </location>
</feature>
<feature type="transmembrane region" description="Helical" evidence="8">
    <location>
        <begin position="284"/>
        <end position="311"/>
    </location>
</feature>
<dbReference type="CDD" id="cd06853">
    <property type="entry name" value="GT_WecA_like"/>
    <property type="match status" value="1"/>
</dbReference>
<evidence type="ECO:0000256" key="2">
    <source>
        <dbReference type="ARBA" id="ARBA00022475"/>
    </source>
</evidence>
<keyword evidence="5 8" id="KW-1133">Transmembrane helix</keyword>
<organism evidence="9 10">
    <name type="scientific">Microbacter margulisiae</name>
    <dbReference type="NCBI Taxonomy" id="1350067"/>
    <lineage>
        <taxon>Bacteria</taxon>
        <taxon>Pseudomonadati</taxon>
        <taxon>Bacteroidota</taxon>
        <taxon>Bacteroidia</taxon>
        <taxon>Bacteroidales</taxon>
        <taxon>Porphyromonadaceae</taxon>
        <taxon>Microbacter</taxon>
    </lineage>
</organism>
<keyword evidence="10" id="KW-1185">Reference proteome</keyword>
<feature type="transmembrane region" description="Helical" evidence="8">
    <location>
        <begin position="44"/>
        <end position="64"/>
    </location>
</feature>
<keyword evidence="2" id="KW-1003">Cell membrane</keyword>
<name>A0A7W5DRN0_9PORP</name>
<dbReference type="Proteomes" id="UP000544222">
    <property type="component" value="Unassembled WGS sequence"/>
</dbReference>
<keyword evidence="7" id="KW-0460">Magnesium</keyword>
<feature type="transmembrane region" description="Helical" evidence="8">
    <location>
        <begin position="208"/>
        <end position="229"/>
    </location>
</feature>
<gene>
    <name evidence="9" type="ORF">FHX64_002042</name>
</gene>
<evidence type="ECO:0000256" key="4">
    <source>
        <dbReference type="ARBA" id="ARBA00022692"/>
    </source>
</evidence>
<keyword evidence="4 8" id="KW-0812">Transmembrane</keyword>
<evidence type="ECO:0000256" key="7">
    <source>
        <dbReference type="PIRSR" id="PIRSR600715-1"/>
    </source>
</evidence>
<sequence>MIIAFLVSGYLVYISIPVIVHISKAKKLLDYPNYRKVNTEPIPNLGGIALFIGISVSSLISMYSLPLGDIRYMIVAMLIMFFIGIKDDILVLSHRRKFIIQIGSALILIVLGNIRITNLHGIMGIYGIDYISSVVLSLLAIVALVNAINLIDGIDGLAGGLSLLIALFFCFSFWSLGQYQYAILSFAIAGSLVTFLFFNVFGKTNKIFMGDTGSLVLGILFASLMIKYNELAVASDASVKYSSLALSLAAFFVPLFDMTRVFCGRILKGKSPFLPDKSHIHHKFLDLGFSHLKSSLIITVINLLVVVLIYCLRDQDVNTLIAVLLVAGCLLPYFPLIYKIHIINKMIKAN</sequence>
<keyword evidence="3 9" id="KW-0808">Transferase</keyword>
<evidence type="ECO:0000256" key="8">
    <source>
        <dbReference type="SAM" id="Phobius"/>
    </source>
</evidence>
<feature type="transmembrane region" description="Helical" evidence="8">
    <location>
        <begin position="181"/>
        <end position="201"/>
    </location>
</feature>
<evidence type="ECO:0000256" key="5">
    <source>
        <dbReference type="ARBA" id="ARBA00022989"/>
    </source>
</evidence>
<comment type="subcellular location">
    <subcellularLocation>
        <location evidence="1">Cell membrane</location>
        <topology evidence="1">Multi-pass membrane protein</topology>
    </subcellularLocation>
</comment>
<dbReference type="GO" id="GO:0005886">
    <property type="term" value="C:plasma membrane"/>
    <property type="evidence" value="ECO:0007669"/>
    <property type="project" value="UniProtKB-SubCell"/>
</dbReference>
<proteinExistence type="predicted"/>
<dbReference type="PROSITE" id="PS01348">
    <property type="entry name" value="MRAY_2"/>
    <property type="match status" value="1"/>
</dbReference>
<reference evidence="9 10" key="1">
    <citation type="submission" date="2020-08" db="EMBL/GenBank/DDBJ databases">
        <title>Genomic Encyclopedia of Type Strains, Phase IV (KMG-IV): sequencing the most valuable type-strain genomes for metagenomic binning, comparative biology and taxonomic classification.</title>
        <authorList>
            <person name="Goeker M."/>
        </authorList>
    </citation>
    <scope>NUCLEOTIDE SEQUENCE [LARGE SCALE GENOMIC DNA]</scope>
    <source>
        <strain evidence="9 10">DSM 27471</strain>
    </source>
</reference>
<dbReference type="PANTHER" id="PTHR22926">
    <property type="entry name" value="PHOSPHO-N-ACETYLMURAMOYL-PENTAPEPTIDE-TRANSFERASE"/>
    <property type="match status" value="1"/>
</dbReference>
<keyword evidence="6 8" id="KW-0472">Membrane</keyword>
<dbReference type="GO" id="GO:0009103">
    <property type="term" value="P:lipopolysaccharide biosynthetic process"/>
    <property type="evidence" value="ECO:0007669"/>
    <property type="project" value="TreeGrafter"/>
</dbReference>
<dbReference type="GO" id="GO:0016780">
    <property type="term" value="F:phosphotransferase activity, for other substituted phosphate groups"/>
    <property type="evidence" value="ECO:0007669"/>
    <property type="project" value="InterPro"/>
</dbReference>
<feature type="transmembrane region" description="Helical" evidence="8">
    <location>
        <begin position="6"/>
        <end position="23"/>
    </location>
</feature>
<evidence type="ECO:0000256" key="3">
    <source>
        <dbReference type="ARBA" id="ARBA00022679"/>
    </source>
</evidence>